<evidence type="ECO:0000313" key="7">
    <source>
        <dbReference type="RefSeq" id="XP_015175681.1"/>
    </source>
</evidence>
<dbReference type="Proteomes" id="UP000694924">
    <property type="component" value="Unplaced"/>
</dbReference>
<evidence type="ECO:0000256" key="4">
    <source>
        <dbReference type="ARBA" id="ARBA00034924"/>
    </source>
</evidence>
<dbReference type="InterPro" id="IPR008775">
    <property type="entry name" value="Phytyl_CoA_dOase-like"/>
</dbReference>
<name>A0ABM1I643_POLDO</name>
<protein>
    <recommendedName>
        <fullName evidence="2">phytanoyl-CoA dioxygenase</fullName>
        <ecNumber evidence="2">1.14.11.18</ecNumber>
    </recommendedName>
    <alternativeName>
        <fullName evidence="3">Phytanic acid oxidase</fullName>
    </alternativeName>
    <alternativeName>
        <fullName evidence="4">Phytanoyl-CoA alpha-hydroxylase</fullName>
    </alternativeName>
</protein>
<evidence type="ECO:0000256" key="3">
    <source>
        <dbReference type="ARBA" id="ARBA00034921"/>
    </source>
</evidence>
<comment type="similarity">
    <text evidence="1">Belongs to the PhyH family.</text>
</comment>
<dbReference type="SUPFAM" id="SSF51197">
    <property type="entry name" value="Clavaminate synthase-like"/>
    <property type="match status" value="1"/>
</dbReference>
<keyword evidence="5" id="KW-1185">Reference proteome</keyword>
<dbReference type="InterPro" id="IPR047128">
    <property type="entry name" value="PhyH"/>
</dbReference>
<evidence type="ECO:0000313" key="5">
    <source>
        <dbReference type="Proteomes" id="UP000694924"/>
    </source>
</evidence>
<dbReference type="RefSeq" id="XP_015175680.1">
    <property type="nucleotide sequence ID" value="XM_015320194.1"/>
</dbReference>
<evidence type="ECO:0000256" key="2">
    <source>
        <dbReference type="ARBA" id="ARBA00034809"/>
    </source>
</evidence>
<dbReference type="PANTHER" id="PTHR21308:SF1">
    <property type="entry name" value="PHYTANOYL-COA DIOXYGENASE, PEROXISOMAL"/>
    <property type="match status" value="1"/>
</dbReference>
<proteinExistence type="inferred from homology"/>
<dbReference type="PANTHER" id="PTHR21308">
    <property type="entry name" value="PHYTANOYL-COA ALPHA-HYDROXYLASE"/>
    <property type="match status" value="1"/>
</dbReference>
<evidence type="ECO:0000313" key="6">
    <source>
        <dbReference type="RefSeq" id="XP_015175680.1"/>
    </source>
</evidence>
<reference evidence="6 7" key="1">
    <citation type="submission" date="2025-05" db="UniProtKB">
        <authorList>
            <consortium name="RefSeq"/>
        </authorList>
    </citation>
    <scope>IDENTIFICATION</scope>
    <source>
        <tissue evidence="6 7">Whole body</tissue>
    </source>
</reference>
<dbReference type="Gene3D" id="2.60.120.620">
    <property type="entry name" value="q2cbj1_9rhob like domain"/>
    <property type="match status" value="1"/>
</dbReference>
<dbReference type="GeneID" id="107066004"/>
<sequence>MESPKFRYTKDNDRLTFKERLFYEKNGYLLIPDLIPQSIRDKCSQRFDDIVSGKVERGMITVMRDIVNKKQVNKIQDINHDDIFREYFEYDKILDIVECFTGPNIMALHSMLIAKPPDAGLGSSEHPPHQDLYYFPFRPADKIVASWTAIEPCDKVNGCLYVYPGSHTLDKLYPHNYPVGSKPNTVNKFYHGINEYLPGKKVYLPMKPGDTVVFHPLLIHGSGINQSKRTRKAISCHYASSDCYYVKPANEVEKLIQDEIEEVVRKKYNANLNYIDFWSFKSSLVRGKRCSL</sequence>
<gene>
    <name evidence="6 7" type="primary">LOC107066004</name>
</gene>
<organism evidence="5 6">
    <name type="scientific">Polistes dominula</name>
    <name type="common">European paper wasp</name>
    <name type="synonym">Vespa dominula</name>
    <dbReference type="NCBI Taxonomy" id="743375"/>
    <lineage>
        <taxon>Eukaryota</taxon>
        <taxon>Metazoa</taxon>
        <taxon>Ecdysozoa</taxon>
        <taxon>Arthropoda</taxon>
        <taxon>Hexapoda</taxon>
        <taxon>Insecta</taxon>
        <taxon>Pterygota</taxon>
        <taxon>Neoptera</taxon>
        <taxon>Endopterygota</taxon>
        <taxon>Hymenoptera</taxon>
        <taxon>Apocrita</taxon>
        <taxon>Aculeata</taxon>
        <taxon>Vespoidea</taxon>
        <taxon>Vespidae</taxon>
        <taxon>Polistinae</taxon>
        <taxon>Polistini</taxon>
        <taxon>Polistes</taxon>
    </lineage>
</organism>
<dbReference type="RefSeq" id="XP_015175681.1">
    <property type="nucleotide sequence ID" value="XM_015320195.1"/>
</dbReference>
<accession>A0ABM1I643</accession>
<dbReference type="EC" id="1.14.11.18" evidence="2"/>
<evidence type="ECO:0000256" key="1">
    <source>
        <dbReference type="ARBA" id="ARBA00005830"/>
    </source>
</evidence>
<dbReference type="Pfam" id="PF05721">
    <property type="entry name" value="PhyH"/>
    <property type="match status" value="1"/>
</dbReference>